<name>A0A1V0M6A4_PSEAI</name>
<keyword evidence="1" id="KW-0614">Plasmid</keyword>
<dbReference type="GeneID" id="93444958"/>
<sequence>MLQPCNETARNLLLRLEAAGLRERATPGLDGIGSYCIGVRATNAIEVFELGRTLGADFGKIRVESYAEGHIIAFPEALVKLDHGSA</sequence>
<dbReference type="Proteomes" id="UP000644192">
    <property type="component" value="Unassembled WGS sequence"/>
</dbReference>
<gene>
    <name evidence="2" type="ORF">GUL26_27740</name>
</gene>
<organism evidence="1">
    <name type="scientific">Pseudomonas aeruginosa</name>
    <dbReference type="NCBI Taxonomy" id="287"/>
    <lineage>
        <taxon>Bacteria</taxon>
        <taxon>Pseudomonadati</taxon>
        <taxon>Pseudomonadota</taxon>
        <taxon>Gammaproteobacteria</taxon>
        <taxon>Pseudomonadales</taxon>
        <taxon>Pseudomonadaceae</taxon>
        <taxon>Pseudomonas</taxon>
    </lineage>
</organism>
<dbReference type="EMBL" id="WXZT01000024">
    <property type="protein sequence ID" value="MZZ16063.1"/>
    <property type="molecule type" value="Genomic_DNA"/>
</dbReference>
<reference evidence="2" key="2">
    <citation type="submission" date="2020-01" db="EMBL/GenBank/DDBJ databases">
        <title>Bacteria Cultured from War Wounds Associated with the Conflict in Eastern Ukraine.</title>
        <authorList>
            <person name="Snesrud E."/>
            <person name="Galac M.R."/>
            <person name="Mc Gann P."/>
            <person name="Valentine K."/>
            <person name="Viacheslav K."/>
        </authorList>
    </citation>
    <scope>NUCLEOTIDE SEQUENCE</scope>
    <source>
        <strain evidence="2">VNMU148</strain>
    </source>
</reference>
<geneLocation type="plasmid" evidence="1">
    <name>pJB37</name>
</geneLocation>
<protein>
    <submittedName>
        <fullName evidence="1">Uncharacterized protein</fullName>
    </submittedName>
</protein>
<dbReference type="AlphaFoldDB" id="A0A1V0M6A4"/>
<reference evidence="1" key="1">
    <citation type="submission" date="2017-01" db="EMBL/GenBank/DDBJ databases">
        <title>Complete nucleotide sequence of an IncP-2 blaVIM-2-harboring megaplasmid from Pseudomonas aeruginosa.</title>
        <authorList>
            <person name="Botelho J."/>
            <person name="Grosso F."/>
            <person name="Mabrouk A."/>
            <person name="Peixe L."/>
        </authorList>
    </citation>
    <scope>NUCLEOTIDE SEQUENCE</scope>
    <source>
        <strain evidence="1">FFUP_PS_37</strain>
        <plasmid evidence="1">pJB37</plasmid>
    </source>
</reference>
<dbReference type="EMBL" id="KY494864">
    <property type="protein sequence ID" value="ARD70417.1"/>
    <property type="molecule type" value="Genomic_DNA"/>
</dbReference>
<dbReference type="RefSeq" id="WP_010792779.1">
    <property type="nucleotide sequence ID" value="NZ_BSAL01000001.1"/>
</dbReference>
<proteinExistence type="predicted"/>
<accession>A0A1V0M6A4</accession>
<evidence type="ECO:0000313" key="1">
    <source>
        <dbReference type="EMBL" id="ARD70417.1"/>
    </source>
</evidence>
<evidence type="ECO:0000313" key="2">
    <source>
        <dbReference type="EMBL" id="MZZ16063.1"/>
    </source>
</evidence>